<accession>L9WAA8</accession>
<sequence length="44" mass="4922">MARCLAMVLVWNDLADGSRRGRPRRAIVADDGRRLAVARSILGW</sequence>
<keyword evidence="2" id="KW-1185">Reference proteome</keyword>
<dbReference type="PATRIC" id="fig|1114856.3.peg.117"/>
<comment type="caution">
    <text evidence="1">The sequence shown here is derived from an EMBL/GenBank/DDBJ whole genome shotgun (WGS) entry which is preliminary data.</text>
</comment>
<dbReference type="EMBL" id="AOHW01000002">
    <property type="protein sequence ID" value="ELY46389.1"/>
    <property type="molecule type" value="Genomic_DNA"/>
</dbReference>
<dbReference type="Proteomes" id="UP000011599">
    <property type="component" value="Unassembled WGS sequence"/>
</dbReference>
<reference evidence="1 2" key="1">
    <citation type="journal article" date="2014" name="PLoS Genet.">
        <title>Phylogenetically driven sequencing of extremely halophilic archaea reveals strategies for static and dynamic osmo-response.</title>
        <authorList>
            <person name="Becker E.A."/>
            <person name="Seitzer P.M."/>
            <person name="Tritt A."/>
            <person name="Larsen D."/>
            <person name="Krusor M."/>
            <person name="Yao A.I."/>
            <person name="Wu D."/>
            <person name="Madern D."/>
            <person name="Eisen J.A."/>
            <person name="Darling A.E."/>
            <person name="Facciotti M.T."/>
        </authorList>
    </citation>
    <scope>NUCLEOTIDE SEQUENCE [LARGE SCALE GENOMIC DNA]</scope>
    <source>
        <strain evidence="1 2">GA33</strain>
    </source>
</reference>
<protein>
    <submittedName>
        <fullName evidence="1">Uncharacterized protein</fullName>
    </submittedName>
</protein>
<dbReference type="AlphaFoldDB" id="L9WAA8"/>
<evidence type="ECO:0000313" key="1">
    <source>
        <dbReference type="EMBL" id="ELY46389.1"/>
    </source>
</evidence>
<gene>
    <name evidence="1" type="ORF">C496_00555</name>
</gene>
<proteinExistence type="predicted"/>
<evidence type="ECO:0000313" key="2">
    <source>
        <dbReference type="Proteomes" id="UP000011599"/>
    </source>
</evidence>
<organism evidence="1 2">
    <name type="scientific">Natronorubrum tibetense GA33</name>
    <dbReference type="NCBI Taxonomy" id="1114856"/>
    <lineage>
        <taxon>Archaea</taxon>
        <taxon>Methanobacteriati</taxon>
        <taxon>Methanobacteriota</taxon>
        <taxon>Stenosarchaea group</taxon>
        <taxon>Halobacteria</taxon>
        <taxon>Halobacteriales</taxon>
        <taxon>Natrialbaceae</taxon>
        <taxon>Natronorubrum</taxon>
    </lineage>
</organism>
<name>L9WAA8_9EURY</name>